<protein>
    <submittedName>
        <fullName evidence="2">RidA family protein</fullName>
    </submittedName>
</protein>
<dbReference type="EMBL" id="CP141614">
    <property type="protein sequence ID" value="WRP15209.1"/>
    <property type="molecule type" value="Genomic_DNA"/>
</dbReference>
<sequence length="127" mass="13405">MQRQAVKTDRAPAAIGPYSQAVRCGNLVFVSGQLGLDPTTGQLAETVEGQVRQALANLRAILEEAGASLGSVVKTTLFLRSMEDFALVNRVYAEFFSEPAPARSTVEVAALPRGAAFEVEAIAVVSP</sequence>
<dbReference type="Proteomes" id="UP001333102">
    <property type="component" value="Chromosome"/>
</dbReference>
<keyword evidence="3" id="KW-1185">Reference proteome</keyword>
<dbReference type="PANTHER" id="PTHR11803">
    <property type="entry name" value="2-IMINOBUTANOATE/2-IMINOPROPANOATE DEAMINASE RIDA"/>
    <property type="match status" value="1"/>
</dbReference>
<proteinExistence type="inferred from homology"/>
<name>A0ABZ1BR86_9FIRM</name>
<dbReference type="CDD" id="cd00448">
    <property type="entry name" value="YjgF_YER057c_UK114_family"/>
    <property type="match status" value="1"/>
</dbReference>
<organism evidence="2 3">
    <name type="scientific">Geochorda subterranea</name>
    <dbReference type="NCBI Taxonomy" id="3109564"/>
    <lineage>
        <taxon>Bacteria</taxon>
        <taxon>Bacillati</taxon>
        <taxon>Bacillota</taxon>
        <taxon>Limnochordia</taxon>
        <taxon>Limnochordales</taxon>
        <taxon>Geochordaceae</taxon>
        <taxon>Geochorda</taxon>
    </lineage>
</organism>
<reference evidence="3" key="1">
    <citation type="submission" date="2023-12" db="EMBL/GenBank/DDBJ databases">
        <title>Novel isolates from deep terrestrial aquifers shed light on the physiology and ecology of the class Limnochordia.</title>
        <authorList>
            <person name="Karnachuk O.V."/>
            <person name="Lukina A.P."/>
            <person name="Avakyan M.R."/>
            <person name="Kadnikov V."/>
            <person name="Begmatov S."/>
            <person name="Beletsky A.V."/>
            <person name="Mardanov A.V."/>
            <person name="Ravin N.V."/>
        </authorList>
    </citation>
    <scope>NUCLEOTIDE SEQUENCE [LARGE SCALE GENOMIC DNA]</scope>
    <source>
        <strain evidence="3">LN</strain>
    </source>
</reference>
<gene>
    <name evidence="2" type="ORF">VLY81_03295</name>
</gene>
<dbReference type="InterPro" id="IPR006175">
    <property type="entry name" value="YjgF/YER057c/UK114"/>
</dbReference>
<dbReference type="SUPFAM" id="SSF55298">
    <property type="entry name" value="YjgF-like"/>
    <property type="match status" value="1"/>
</dbReference>
<dbReference type="Pfam" id="PF01042">
    <property type="entry name" value="Ribonuc_L-PSP"/>
    <property type="match status" value="1"/>
</dbReference>
<dbReference type="InterPro" id="IPR035959">
    <property type="entry name" value="RutC-like_sf"/>
</dbReference>
<dbReference type="NCBIfam" id="TIGR00004">
    <property type="entry name" value="Rid family detoxifying hydrolase"/>
    <property type="match status" value="1"/>
</dbReference>
<dbReference type="RefSeq" id="WP_324669603.1">
    <property type="nucleotide sequence ID" value="NZ_CP141614.1"/>
</dbReference>
<dbReference type="Gene3D" id="3.30.1330.40">
    <property type="entry name" value="RutC-like"/>
    <property type="match status" value="1"/>
</dbReference>
<dbReference type="PANTHER" id="PTHR11803:SF39">
    <property type="entry name" value="2-IMINOBUTANOATE_2-IMINOPROPANOATE DEAMINASE"/>
    <property type="match status" value="1"/>
</dbReference>
<evidence type="ECO:0000256" key="1">
    <source>
        <dbReference type="ARBA" id="ARBA00010552"/>
    </source>
</evidence>
<comment type="similarity">
    <text evidence="1">Belongs to the RutC family.</text>
</comment>
<evidence type="ECO:0000313" key="3">
    <source>
        <dbReference type="Proteomes" id="UP001333102"/>
    </source>
</evidence>
<dbReference type="InterPro" id="IPR006056">
    <property type="entry name" value="RidA"/>
</dbReference>
<evidence type="ECO:0000313" key="2">
    <source>
        <dbReference type="EMBL" id="WRP15209.1"/>
    </source>
</evidence>
<accession>A0ABZ1BR86</accession>